<feature type="binding site" evidence="6">
    <location>
        <position position="161"/>
    </location>
    <ligand>
        <name>(2E)-4-hydroxy-3-methylbut-2-enyl diphosphate</name>
        <dbReference type="ChEBI" id="CHEBI:128753"/>
    </ligand>
</feature>
<keyword evidence="5" id="KW-0411">Iron-sulfur</keyword>
<accession>A0ABQ2CW06</accession>
<feature type="binding site" evidence="6">
    <location>
        <position position="220"/>
    </location>
    <ligand>
        <name>(2E)-4-hydroxy-3-methylbut-2-enyl diphosphate</name>
        <dbReference type="ChEBI" id="CHEBI:128753"/>
    </ligand>
</feature>
<keyword evidence="2" id="KW-0004">4Fe-4S</keyword>
<evidence type="ECO:0000313" key="8">
    <source>
        <dbReference type="Proteomes" id="UP000632222"/>
    </source>
</evidence>
<name>A0ABQ2CW06_9DEIO</name>
<proteinExistence type="inferred from homology"/>
<organism evidence="7 8">
    <name type="scientific">Deinococcus roseus</name>
    <dbReference type="NCBI Taxonomy" id="392414"/>
    <lineage>
        <taxon>Bacteria</taxon>
        <taxon>Thermotogati</taxon>
        <taxon>Deinococcota</taxon>
        <taxon>Deinococci</taxon>
        <taxon>Deinococcales</taxon>
        <taxon>Deinococcaceae</taxon>
        <taxon>Deinococcus</taxon>
    </lineage>
</organism>
<feature type="binding site" evidence="6">
    <location>
        <position position="219"/>
    </location>
    <ligand>
        <name>dimethylallyl diphosphate</name>
        <dbReference type="ChEBI" id="CHEBI:57623"/>
    </ligand>
</feature>
<dbReference type="PANTHER" id="PTHR30426:SF0">
    <property type="entry name" value="4-HYDROXY-3-METHYLBUT-2-ENYL DIPHOSPHATE REDUCTASE"/>
    <property type="match status" value="1"/>
</dbReference>
<dbReference type="Proteomes" id="UP000632222">
    <property type="component" value="Unassembled WGS sequence"/>
</dbReference>
<comment type="cofactor">
    <cofactor evidence="1">
        <name>[4Fe-4S] cluster</name>
        <dbReference type="ChEBI" id="CHEBI:49883"/>
    </cofactor>
</comment>
<feature type="binding site" evidence="6">
    <location>
        <position position="263"/>
    </location>
    <ligand>
        <name>dimethylallyl diphosphate</name>
        <dbReference type="ChEBI" id="CHEBI:57623"/>
    </ligand>
</feature>
<comment type="caution">
    <text evidence="7">The sequence shown here is derived from an EMBL/GenBank/DDBJ whole genome shotgun (WGS) entry which is preliminary data.</text>
</comment>
<comment type="function">
    <text evidence="6">Catalyzes the conversion of 1-hydroxy-2-methyl-2-(E)-butenyl 4-diphosphate (HMBPP) into a mixture of isopentenyl diphosphate (IPP) and dimethylallyl diphosphate (DMAPP). Acts in the terminal step of the DOXP/MEP pathway for isoprenoid precursor biosynthesis.</text>
</comment>
<feature type="binding site" evidence="6">
    <location>
        <position position="221"/>
    </location>
    <ligand>
        <name>dimethylallyl diphosphate</name>
        <dbReference type="ChEBI" id="CHEBI:57623"/>
    </ligand>
</feature>
<feature type="binding site" evidence="6">
    <location>
        <position position="263"/>
    </location>
    <ligand>
        <name>isopentenyl diphosphate</name>
        <dbReference type="ChEBI" id="CHEBI:128769"/>
    </ligand>
</feature>
<keyword evidence="3" id="KW-0479">Metal-binding</keyword>
<feature type="binding site" evidence="6">
    <location>
        <position position="114"/>
    </location>
    <ligand>
        <name>dimethylallyl diphosphate</name>
        <dbReference type="ChEBI" id="CHEBI:57623"/>
    </ligand>
</feature>
<feature type="binding site" evidence="6">
    <location>
        <position position="221"/>
    </location>
    <ligand>
        <name>(2E)-4-hydroxy-3-methylbut-2-enyl diphosphate</name>
        <dbReference type="ChEBI" id="CHEBI:128753"/>
    </ligand>
</feature>
<feature type="binding site" evidence="6">
    <location>
        <position position="263"/>
    </location>
    <ligand>
        <name>(2E)-4-hydroxy-3-methylbut-2-enyl diphosphate</name>
        <dbReference type="ChEBI" id="CHEBI:128753"/>
    </ligand>
</feature>
<comment type="similarity">
    <text evidence="6">Belongs to the IspH family.</text>
</comment>
<feature type="binding site" evidence="6">
    <location>
        <position position="221"/>
    </location>
    <ligand>
        <name>isopentenyl diphosphate</name>
        <dbReference type="ChEBI" id="CHEBI:128769"/>
    </ligand>
</feature>
<comment type="pathway">
    <text evidence="6">Isoprenoid biosynthesis; isopentenyl diphosphate biosynthesis via DXP pathway; isopentenyl diphosphate from 1-deoxy-D-xylulose 5-phosphate: step 6/6.</text>
</comment>
<gene>
    <name evidence="6 7" type="primary">ispH</name>
    <name evidence="7" type="ORF">GCM10008938_05960</name>
</gene>
<evidence type="ECO:0000256" key="1">
    <source>
        <dbReference type="ARBA" id="ARBA00001966"/>
    </source>
</evidence>
<feature type="binding site" evidence="6">
    <location>
        <position position="25"/>
    </location>
    <ligand>
        <name>isopentenyl diphosphate</name>
        <dbReference type="ChEBI" id="CHEBI:128769"/>
    </ligand>
</feature>
<evidence type="ECO:0000256" key="6">
    <source>
        <dbReference type="HAMAP-Rule" id="MF_00191"/>
    </source>
</evidence>
<evidence type="ECO:0000256" key="2">
    <source>
        <dbReference type="ARBA" id="ARBA00022485"/>
    </source>
</evidence>
<keyword evidence="6" id="KW-0560">Oxidoreductase</keyword>
<dbReference type="Gene3D" id="3.40.1010.20">
    <property type="entry name" value="4-hydroxy-3-methylbut-2-enyl diphosphate reductase, catalytic domain"/>
    <property type="match status" value="2"/>
</dbReference>
<dbReference type="PANTHER" id="PTHR30426">
    <property type="entry name" value="4-HYDROXY-3-METHYLBUT-2-ENYL DIPHOSPHATE REDUCTASE"/>
    <property type="match status" value="1"/>
</dbReference>
<feature type="binding site" evidence="6">
    <location>
        <position position="25"/>
    </location>
    <ligand>
        <name>dimethylallyl diphosphate</name>
        <dbReference type="ChEBI" id="CHEBI:57623"/>
    </ligand>
</feature>
<evidence type="ECO:0000313" key="7">
    <source>
        <dbReference type="EMBL" id="GGJ22536.1"/>
    </source>
</evidence>
<feature type="binding site" evidence="6">
    <location>
        <position position="114"/>
    </location>
    <ligand>
        <name>(2E)-4-hydroxy-3-methylbut-2-enyl diphosphate</name>
        <dbReference type="ChEBI" id="CHEBI:128753"/>
    </ligand>
</feature>
<sequence>MAIQAVEKAAQTLDRPVTVYHSIVHNHTVVERLEDQFGVHFVEDLQDLPMLPAEGDTVVFSAHGISPAVRERANQMNLFSIDATCPLVTKVHTEAKKYAREGYHILLIGDSAKHQEVIGTQGEAPEVTTVVAVLGKEGKGMSDAHTVTVPDPTKVVVLTQTTLNVDDVYRTIEVLKSRFPEMVIPPSDDLCYATKNRQDAVKNIAPNVQAFLVLTSTHSSNGMRLLELAEALCGRAHRLETDQDVQNIDFSGVESIGITSAASTPDDLVQKVVQHFRDLNPDVQVIEEGEWENIKFREPRRIPPPTAQV</sequence>
<comment type="pathway">
    <text evidence="6">Isoprenoid biosynthesis; dimethylallyl diphosphate biosynthesis; dimethylallyl diphosphate from (2E)-4-hydroxy-3-methylbutenyl diphosphate: step 1/1.</text>
</comment>
<feature type="binding site" evidence="6">
    <location>
        <position position="219"/>
    </location>
    <ligand>
        <name>isopentenyl diphosphate</name>
        <dbReference type="ChEBI" id="CHEBI:128769"/>
    </ligand>
</feature>
<dbReference type="NCBIfam" id="TIGR00216">
    <property type="entry name" value="ispH_lytB"/>
    <property type="match status" value="1"/>
</dbReference>
<dbReference type="EC" id="1.17.7.4" evidence="6"/>
<keyword evidence="4" id="KW-0408">Iron</keyword>
<dbReference type="CDD" id="cd13944">
    <property type="entry name" value="lytB_ispH"/>
    <property type="match status" value="1"/>
</dbReference>
<comment type="catalytic activity">
    <reaction evidence="6">
        <text>dimethylallyl diphosphate + 2 oxidized [2Fe-2S]-[ferredoxin] + H2O = (2E)-4-hydroxy-3-methylbut-2-enyl diphosphate + 2 reduced [2Fe-2S]-[ferredoxin] + 2 H(+)</text>
        <dbReference type="Rhea" id="RHEA:24825"/>
        <dbReference type="Rhea" id="RHEA-COMP:10000"/>
        <dbReference type="Rhea" id="RHEA-COMP:10001"/>
        <dbReference type="ChEBI" id="CHEBI:15377"/>
        <dbReference type="ChEBI" id="CHEBI:15378"/>
        <dbReference type="ChEBI" id="CHEBI:33737"/>
        <dbReference type="ChEBI" id="CHEBI:33738"/>
        <dbReference type="ChEBI" id="CHEBI:57623"/>
        <dbReference type="ChEBI" id="CHEBI:128753"/>
        <dbReference type="EC" id="1.17.7.4"/>
    </reaction>
</comment>
<feature type="binding site" evidence="6">
    <location>
        <position position="220"/>
    </location>
    <ligand>
        <name>dimethylallyl diphosphate</name>
        <dbReference type="ChEBI" id="CHEBI:57623"/>
    </ligand>
</feature>
<dbReference type="Gene3D" id="3.40.50.11270">
    <property type="match status" value="1"/>
</dbReference>
<evidence type="ECO:0000256" key="4">
    <source>
        <dbReference type="ARBA" id="ARBA00023004"/>
    </source>
</evidence>
<comment type="catalytic activity">
    <reaction evidence="6">
        <text>isopentenyl diphosphate + 2 oxidized [2Fe-2S]-[ferredoxin] + H2O = (2E)-4-hydroxy-3-methylbut-2-enyl diphosphate + 2 reduced [2Fe-2S]-[ferredoxin] + 2 H(+)</text>
        <dbReference type="Rhea" id="RHEA:24488"/>
        <dbReference type="Rhea" id="RHEA-COMP:10000"/>
        <dbReference type="Rhea" id="RHEA-COMP:10001"/>
        <dbReference type="ChEBI" id="CHEBI:15377"/>
        <dbReference type="ChEBI" id="CHEBI:15378"/>
        <dbReference type="ChEBI" id="CHEBI:33737"/>
        <dbReference type="ChEBI" id="CHEBI:33738"/>
        <dbReference type="ChEBI" id="CHEBI:128753"/>
        <dbReference type="ChEBI" id="CHEBI:128769"/>
        <dbReference type="EC" id="1.17.7.4"/>
    </reaction>
</comment>
<keyword evidence="6" id="KW-0414">Isoprene biosynthesis</keyword>
<comment type="caution">
    <text evidence="6">Lacks conserved residue(s) required for the propagation of feature annotation.</text>
</comment>
<feature type="binding site" evidence="6">
    <location>
        <position position="114"/>
    </location>
    <ligand>
        <name>isopentenyl diphosphate</name>
        <dbReference type="ChEBI" id="CHEBI:128769"/>
    </ligand>
</feature>
<reference evidence="8" key="1">
    <citation type="journal article" date="2019" name="Int. J. Syst. Evol. Microbiol.">
        <title>The Global Catalogue of Microorganisms (GCM) 10K type strain sequencing project: providing services to taxonomists for standard genome sequencing and annotation.</title>
        <authorList>
            <consortium name="The Broad Institute Genomics Platform"/>
            <consortium name="The Broad Institute Genome Sequencing Center for Infectious Disease"/>
            <person name="Wu L."/>
            <person name="Ma J."/>
        </authorList>
    </citation>
    <scope>NUCLEOTIDE SEQUENCE [LARGE SCALE GENOMIC DNA]</scope>
    <source>
        <strain evidence="8">JCM 14370</strain>
    </source>
</reference>
<dbReference type="EMBL" id="BMOD01000002">
    <property type="protein sequence ID" value="GGJ22536.1"/>
    <property type="molecule type" value="Genomic_DNA"/>
</dbReference>
<feature type="binding site" evidence="6">
    <location>
        <position position="63"/>
    </location>
    <ligand>
        <name>dimethylallyl diphosphate</name>
        <dbReference type="ChEBI" id="CHEBI:57623"/>
    </ligand>
</feature>
<feature type="binding site" evidence="6">
    <location>
        <position position="25"/>
    </location>
    <ligand>
        <name>(2E)-4-hydroxy-3-methylbut-2-enyl diphosphate</name>
        <dbReference type="ChEBI" id="CHEBI:128753"/>
    </ligand>
</feature>
<protein>
    <recommendedName>
        <fullName evidence="6">4-hydroxy-3-methylbut-2-enyl diphosphate reductase</fullName>
        <shortName evidence="6">HMBPP reductase</shortName>
        <ecNumber evidence="6">1.17.7.4</ecNumber>
    </recommendedName>
</protein>
<dbReference type="InterPro" id="IPR003451">
    <property type="entry name" value="LytB/IspH"/>
</dbReference>
<feature type="binding site" evidence="6">
    <location>
        <position position="219"/>
    </location>
    <ligand>
        <name>(2E)-4-hydroxy-3-methylbut-2-enyl diphosphate</name>
        <dbReference type="ChEBI" id="CHEBI:128753"/>
    </ligand>
</feature>
<dbReference type="Pfam" id="PF02401">
    <property type="entry name" value="LYTB"/>
    <property type="match status" value="1"/>
</dbReference>
<feature type="binding site" evidence="6">
    <location>
        <position position="63"/>
    </location>
    <ligand>
        <name>isopentenyl diphosphate</name>
        <dbReference type="ChEBI" id="CHEBI:128769"/>
    </ligand>
</feature>
<feature type="binding site" evidence="6">
    <location>
        <position position="220"/>
    </location>
    <ligand>
        <name>isopentenyl diphosphate</name>
        <dbReference type="ChEBI" id="CHEBI:128769"/>
    </ligand>
</feature>
<evidence type="ECO:0000256" key="3">
    <source>
        <dbReference type="ARBA" id="ARBA00022723"/>
    </source>
</evidence>
<feature type="active site" description="Proton donor" evidence="6">
    <location>
        <position position="116"/>
    </location>
</feature>
<keyword evidence="8" id="KW-1185">Reference proteome</keyword>
<dbReference type="HAMAP" id="MF_00191">
    <property type="entry name" value="IspH"/>
    <property type="match status" value="1"/>
</dbReference>
<feature type="binding site" evidence="6">
    <location>
        <position position="63"/>
    </location>
    <ligand>
        <name>(2E)-4-hydroxy-3-methylbut-2-enyl diphosphate</name>
        <dbReference type="ChEBI" id="CHEBI:128753"/>
    </ligand>
</feature>
<evidence type="ECO:0000256" key="5">
    <source>
        <dbReference type="ARBA" id="ARBA00023014"/>
    </source>
</evidence>